<keyword evidence="7" id="KW-1185">Reference proteome</keyword>
<dbReference type="SUPFAM" id="SSF47413">
    <property type="entry name" value="lambda repressor-like DNA-binding domains"/>
    <property type="match status" value="1"/>
</dbReference>
<proteinExistence type="predicted"/>
<accession>A0A562NCG9</accession>
<dbReference type="AlphaFoldDB" id="A0A562NCG9"/>
<protein>
    <submittedName>
        <fullName evidence="6">Putative transcriptional regulator</fullName>
    </submittedName>
</protein>
<keyword evidence="2" id="KW-0238">DNA-binding</keyword>
<dbReference type="PANTHER" id="PTHR36511">
    <property type="entry name" value="MERR FAMILY BACTERIAL REGULATORY PROTEIN"/>
    <property type="match status" value="1"/>
</dbReference>
<dbReference type="RefSeq" id="WP_145720985.1">
    <property type="nucleotide sequence ID" value="NZ_BSPF01000010.1"/>
</dbReference>
<evidence type="ECO:0000256" key="3">
    <source>
        <dbReference type="ARBA" id="ARBA00023163"/>
    </source>
</evidence>
<organism evidence="6 7">
    <name type="scientific">Mesorhizobium tianshanense</name>
    <dbReference type="NCBI Taxonomy" id="39844"/>
    <lineage>
        <taxon>Bacteria</taxon>
        <taxon>Pseudomonadati</taxon>
        <taxon>Pseudomonadota</taxon>
        <taxon>Alphaproteobacteria</taxon>
        <taxon>Hyphomicrobiales</taxon>
        <taxon>Phyllobacteriaceae</taxon>
        <taxon>Mesorhizobium</taxon>
    </lineage>
</organism>
<name>A0A562NCG9_9HYPH</name>
<dbReference type="Gene3D" id="1.10.260.40">
    <property type="entry name" value="lambda repressor-like DNA-binding domains"/>
    <property type="match status" value="1"/>
</dbReference>
<dbReference type="PROSITE" id="PS50943">
    <property type="entry name" value="HTH_CROC1"/>
    <property type="match status" value="1"/>
</dbReference>
<keyword evidence="1" id="KW-0805">Transcription regulation</keyword>
<keyword evidence="3" id="KW-0804">Transcription</keyword>
<dbReference type="EMBL" id="VLKT01000035">
    <property type="protein sequence ID" value="TWI29611.1"/>
    <property type="molecule type" value="Genomic_DNA"/>
</dbReference>
<dbReference type="Proteomes" id="UP000317122">
    <property type="component" value="Unassembled WGS sequence"/>
</dbReference>
<feature type="region of interest" description="Disordered" evidence="4">
    <location>
        <begin position="61"/>
        <end position="81"/>
    </location>
</feature>
<comment type="caution">
    <text evidence="6">The sequence shown here is derived from an EMBL/GenBank/DDBJ whole genome shotgun (WGS) entry which is preliminary data.</text>
</comment>
<feature type="domain" description="HTH cro/C1-type" evidence="5">
    <location>
        <begin position="43"/>
        <end position="95"/>
    </location>
</feature>
<dbReference type="Pfam" id="PF01381">
    <property type="entry name" value="HTH_3"/>
    <property type="match status" value="1"/>
</dbReference>
<sequence>MSEMTKFGADLIQAMSEALAHAQGKDVPGMQVHAVDVGTVDAKAIRKRLELTQDQMATVLGTSPSGYKKWEQGKRQPSGAARTLLRIMEREPEAVLRALSGENRQIAETRASPAAPH</sequence>
<evidence type="ECO:0000256" key="4">
    <source>
        <dbReference type="SAM" id="MobiDB-lite"/>
    </source>
</evidence>
<evidence type="ECO:0000256" key="1">
    <source>
        <dbReference type="ARBA" id="ARBA00023015"/>
    </source>
</evidence>
<dbReference type="PANTHER" id="PTHR36511:SF4">
    <property type="entry name" value="ANTITOXIN MQSA"/>
    <property type="match status" value="1"/>
</dbReference>
<gene>
    <name evidence="6" type="ORF">IQ26_05033</name>
</gene>
<dbReference type="InterPro" id="IPR010982">
    <property type="entry name" value="Lambda_DNA-bd_dom_sf"/>
</dbReference>
<evidence type="ECO:0000313" key="6">
    <source>
        <dbReference type="EMBL" id="TWI29611.1"/>
    </source>
</evidence>
<evidence type="ECO:0000259" key="5">
    <source>
        <dbReference type="PROSITE" id="PS50943"/>
    </source>
</evidence>
<reference evidence="6 7" key="1">
    <citation type="journal article" date="2015" name="Stand. Genomic Sci.">
        <title>Genomic Encyclopedia of Bacterial and Archaeal Type Strains, Phase III: the genomes of soil and plant-associated and newly described type strains.</title>
        <authorList>
            <person name="Whitman W.B."/>
            <person name="Woyke T."/>
            <person name="Klenk H.P."/>
            <person name="Zhou Y."/>
            <person name="Lilburn T.G."/>
            <person name="Beck B.J."/>
            <person name="De Vos P."/>
            <person name="Vandamme P."/>
            <person name="Eisen J.A."/>
            <person name="Garrity G."/>
            <person name="Hugenholtz P."/>
            <person name="Kyrpides N.C."/>
        </authorList>
    </citation>
    <scope>NUCLEOTIDE SEQUENCE [LARGE SCALE GENOMIC DNA]</scope>
    <source>
        <strain evidence="6 7">CGMCC 1.2546</strain>
    </source>
</reference>
<dbReference type="InterPro" id="IPR001387">
    <property type="entry name" value="Cro/C1-type_HTH"/>
</dbReference>
<dbReference type="CDD" id="cd00093">
    <property type="entry name" value="HTH_XRE"/>
    <property type="match status" value="1"/>
</dbReference>
<evidence type="ECO:0000256" key="2">
    <source>
        <dbReference type="ARBA" id="ARBA00023125"/>
    </source>
</evidence>
<dbReference type="OrthoDB" id="461984at2"/>
<evidence type="ECO:0000313" key="7">
    <source>
        <dbReference type="Proteomes" id="UP000317122"/>
    </source>
</evidence>
<dbReference type="GO" id="GO:0003677">
    <property type="term" value="F:DNA binding"/>
    <property type="evidence" value="ECO:0007669"/>
    <property type="project" value="UniProtKB-KW"/>
</dbReference>
<dbReference type="InterPro" id="IPR052359">
    <property type="entry name" value="HTH-type_reg/antitoxin"/>
</dbReference>
<dbReference type="SMART" id="SM00530">
    <property type="entry name" value="HTH_XRE"/>
    <property type="match status" value="1"/>
</dbReference>